<dbReference type="CDD" id="cd24133">
    <property type="entry name" value="ASKHA_NBD_TsaD_bac"/>
    <property type="match status" value="1"/>
</dbReference>
<dbReference type="InterPro" id="IPR017860">
    <property type="entry name" value="Peptidase_M22_CS"/>
</dbReference>
<reference evidence="10 11" key="1">
    <citation type="submission" date="2011-12" db="EMBL/GenBank/DDBJ databases">
        <title>The complete genome of Niastella koreensis GR20-10.</title>
        <authorList>
            <consortium name="US DOE Joint Genome Institute (JGI-PGF)"/>
            <person name="Lucas S."/>
            <person name="Han J."/>
            <person name="Lapidus A."/>
            <person name="Bruce D."/>
            <person name="Goodwin L."/>
            <person name="Pitluck S."/>
            <person name="Peters L."/>
            <person name="Kyrpides N."/>
            <person name="Mavromatis K."/>
            <person name="Ivanova N."/>
            <person name="Mikhailova N."/>
            <person name="Davenport K."/>
            <person name="Saunders E."/>
            <person name="Detter J.C."/>
            <person name="Tapia R."/>
            <person name="Han C."/>
            <person name="Land M."/>
            <person name="Hauser L."/>
            <person name="Markowitz V."/>
            <person name="Cheng J.-F."/>
            <person name="Hugenholtz P."/>
            <person name="Woyke T."/>
            <person name="Wu D."/>
            <person name="Tindall B."/>
            <person name="Pomrenke H."/>
            <person name="Brambilla E."/>
            <person name="Klenk H.-P."/>
            <person name="Eisen J.A."/>
        </authorList>
    </citation>
    <scope>NUCLEOTIDE SEQUENCE [LARGE SCALE GENOMIC DNA]</scope>
    <source>
        <strain evidence="11">DSM 17620 / KACC 11465 / NBRC 106392 / GR20-10</strain>
    </source>
</reference>
<feature type="binding site" evidence="8">
    <location>
        <position position="145"/>
    </location>
    <ligand>
        <name>Fe cation</name>
        <dbReference type="ChEBI" id="CHEBI:24875"/>
    </ligand>
</feature>
<dbReference type="InterPro" id="IPR022450">
    <property type="entry name" value="TsaD"/>
</dbReference>
<evidence type="ECO:0000259" key="9">
    <source>
        <dbReference type="Pfam" id="PF00814"/>
    </source>
</evidence>
<feature type="domain" description="Gcp-like" evidence="9">
    <location>
        <begin position="46"/>
        <end position="343"/>
    </location>
</feature>
<evidence type="ECO:0000313" key="10">
    <source>
        <dbReference type="EMBL" id="AEV99362.1"/>
    </source>
</evidence>
<protein>
    <recommendedName>
        <fullName evidence="8">tRNA N6-adenosine threonylcarbamoyltransferase</fullName>
        <ecNumber evidence="8">2.3.1.234</ecNumber>
    </recommendedName>
    <alternativeName>
        <fullName evidence="8">N6-L-threonylcarbamoyladenine synthase</fullName>
        <shortName evidence="8">t(6)A synthase</shortName>
    </alternativeName>
    <alternativeName>
        <fullName evidence="8">t(6)A37 threonylcarbamoyladenosine biosynthesis protein TsaD</fullName>
    </alternativeName>
    <alternativeName>
        <fullName evidence="8">tRNA threonylcarbamoyladenosine biosynthesis protein TsaD</fullName>
    </alternativeName>
</protein>
<dbReference type="STRING" id="700598.Niako_3032"/>
<evidence type="ECO:0000256" key="5">
    <source>
        <dbReference type="ARBA" id="ARBA00023004"/>
    </source>
</evidence>
<dbReference type="SUPFAM" id="SSF53067">
    <property type="entry name" value="Actin-like ATPase domain"/>
    <property type="match status" value="2"/>
</dbReference>
<accession>G8TDC2</accession>
<dbReference type="PATRIC" id="fig|700598.3.peg.3114"/>
<dbReference type="InterPro" id="IPR000905">
    <property type="entry name" value="Gcp-like_dom"/>
</dbReference>
<dbReference type="Proteomes" id="UP000005438">
    <property type="component" value="Chromosome"/>
</dbReference>
<feature type="binding site" evidence="8">
    <location>
        <begin position="168"/>
        <end position="172"/>
    </location>
    <ligand>
        <name>substrate</name>
    </ligand>
</feature>
<keyword evidence="10" id="KW-0378">Hydrolase</keyword>
<dbReference type="NCBIfam" id="TIGR00329">
    <property type="entry name" value="gcp_kae1"/>
    <property type="match status" value="1"/>
</dbReference>
<evidence type="ECO:0000313" key="11">
    <source>
        <dbReference type="Proteomes" id="UP000005438"/>
    </source>
</evidence>
<keyword evidence="2 8" id="KW-0808">Transferase</keyword>
<dbReference type="InterPro" id="IPR017861">
    <property type="entry name" value="KAE1/TsaD"/>
</dbReference>
<feature type="binding site" evidence="8">
    <location>
        <position position="218"/>
    </location>
    <ligand>
        <name>substrate</name>
    </ligand>
</feature>
<dbReference type="GO" id="GO:0061711">
    <property type="term" value="F:tRNA N(6)-L-threonylcarbamoyladenine synthase activity"/>
    <property type="evidence" value="ECO:0007669"/>
    <property type="project" value="UniProtKB-EC"/>
</dbReference>
<dbReference type="HOGENOM" id="CLU_023208_0_2_10"/>
<dbReference type="EMBL" id="CP003178">
    <property type="protein sequence ID" value="AEV99362.1"/>
    <property type="molecule type" value="Genomic_DNA"/>
</dbReference>
<keyword evidence="1 8" id="KW-0963">Cytoplasm</keyword>
<keyword evidence="4 8" id="KW-0479">Metal-binding</keyword>
<evidence type="ECO:0000256" key="6">
    <source>
        <dbReference type="ARBA" id="ARBA00023315"/>
    </source>
</evidence>
<name>G8TDC2_NIAKG</name>
<dbReference type="Gene3D" id="3.30.420.40">
    <property type="match status" value="2"/>
</dbReference>
<evidence type="ECO:0000256" key="4">
    <source>
        <dbReference type="ARBA" id="ARBA00022723"/>
    </source>
</evidence>
<dbReference type="GO" id="GO:0002949">
    <property type="term" value="P:tRNA threonylcarbamoyladenosine modification"/>
    <property type="evidence" value="ECO:0007669"/>
    <property type="project" value="UniProtKB-UniRule"/>
</dbReference>
<keyword evidence="6 8" id="KW-0012">Acyltransferase</keyword>
<organism evidence="10 11">
    <name type="scientific">Niastella koreensis (strain DSM 17620 / KACC 11465 / NBRC 106392 / GR20-10)</name>
    <dbReference type="NCBI Taxonomy" id="700598"/>
    <lineage>
        <taxon>Bacteria</taxon>
        <taxon>Pseudomonadati</taxon>
        <taxon>Bacteroidota</taxon>
        <taxon>Chitinophagia</taxon>
        <taxon>Chitinophagales</taxon>
        <taxon>Chitinophagaceae</taxon>
        <taxon>Niastella</taxon>
    </lineage>
</organism>
<dbReference type="EC" id="2.3.1.234" evidence="8"/>
<evidence type="ECO:0000256" key="8">
    <source>
        <dbReference type="HAMAP-Rule" id="MF_01445"/>
    </source>
</evidence>
<dbReference type="eggNOG" id="COG0533">
    <property type="taxonomic scope" value="Bacteria"/>
</dbReference>
<sequence>MGFYLVAFMPCCLVAFFYICKVSITILAIESSCDETAAAVCRDGVILSNFIANQTVHEQYGGVVPELASRAHMQHIVPVVYAALQKANQQSGEPTDEKSIHNLLQSVNAIAFTQAPGLIGSLLVGAQFAKSLALALNVPLIAVHHMQAHVLANLIEDPKPEFPFLCLTVSGGHTQIVLCESPLSLKVIGETMDDAAGEAFDKSAKLLGLPYPGGPLIDKYAQTGDPNRFKFPEPQIPGLNFSFSGLKTAILYFLQENTASNPKFVEENLADICASIQHRIISILLNKVKAAARTTGIDQICIAGGVSANSGLRKALTEMGQKHNWRTFIPAFQYCTDNAAMIAMTAYYKFLENDFSELSVSPTARAEW</sequence>
<proteinExistence type="inferred from homology"/>
<dbReference type="FunFam" id="3.30.420.40:FF:000040">
    <property type="entry name" value="tRNA N6-adenosine threonylcarbamoyltransferase"/>
    <property type="match status" value="1"/>
</dbReference>
<dbReference type="PROSITE" id="PS01016">
    <property type="entry name" value="GLYCOPROTEASE"/>
    <property type="match status" value="1"/>
</dbReference>
<dbReference type="KEGG" id="nko:Niako_3032"/>
<dbReference type="NCBIfam" id="TIGR03723">
    <property type="entry name" value="T6A_TsaD_YgjD"/>
    <property type="match status" value="1"/>
</dbReference>
<feature type="binding site" evidence="8">
    <location>
        <position position="309"/>
    </location>
    <ligand>
        <name>substrate</name>
    </ligand>
</feature>
<dbReference type="PRINTS" id="PR00789">
    <property type="entry name" value="OSIALOPTASE"/>
</dbReference>
<keyword evidence="3 8" id="KW-0819">tRNA processing</keyword>
<comment type="cofactor">
    <cofactor evidence="8">
        <name>Fe(2+)</name>
        <dbReference type="ChEBI" id="CHEBI:29033"/>
    </cofactor>
    <text evidence="8">Binds 1 Fe(2+) ion per subunit.</text>
</comment>
<evidence type="ECO:0000256" key="7">
    <source>
        <dbReference type="ARBA" id="ARBA00048117"/>
    </source>
</evidence>
<dbReference type="GO" id="GO:0005506">
    <property type="term" value="F:iron ion binding"/>
    <property type="evidence" value="ECO:0007669"/>
    <property type="project" value="UniProtKB-UniRule"/>
</dbReference>
<dbReference type="GO" id="GO:0005737">
    <property type="term" value="C:cytoplasm"/>
    <property type="evidence" value="ECO:0007669"/>
    <property type="project" value="UniProtKB-SubCell"/>
</dbReference>
<dbReference type="PANTHER" id="PTHR11735">
    <property type="entry name" value="TRNA N6-ADENOSINE THREONYLCARBAMOYLTRANSFERASE"/>
    <property type="match status" value="1"/>
</dbReference>
<feature type="binding site" evidence="8">
    <location>
        <position position="149"/>
    </location>
    <ligand>
        <name>Fe cation</name>
        <dbReference type="ChEBI" id="CHEBI:24875"/>
    </ligand>
</feature>
<evidence type="ECO:0000256" key="1">
    <source>
        <dbReference type="ARBA" id="ARBA00022490"/>
    </source>
</evidence>
<dbReference type="Pfam" id="PF00814">
    <property type="entry name" value="TsaD"/>
    <property type="match status" value="1"/>
</dbReference>
<feature type="binding site" evidence="8">
    <location>
        <position position="337"/>
    </location>
    <ligand>
        <name>Fe cation</name>
        <dbReference type="ChEBI" id="CHEBI:24875"/>
    </ligand>
</feature>
<evidence type="ECO:0000256" key="3">
    <source>
        <dbReference type="ARBA" id="ARBA00022694"/>
    </source>
</evidence>
<dbReference type="PANTHER" id="PTHR11735:SF6">
    <property type="entry name" value="TRNA N6-ADENOSINE THREONYLCARBAMOYLTRANSFERASE, MITOCHONDRIAL"/>
    <property type="match status" value="1"/>
</dbReference>
<gene>
    <name evidence="8" type="primary">tsaD</name>
    <name evidence="10" type="ordered locus">Niako_3032</name>
</gene>
<dbReference type="AlphaFoldDB" id="G8TDC2"/>
<dbReference type="GO" id="GO:0016787">
    <property type="term" value="F:hydrolase activity"/>
    <property type="evidence" value="ECO:0007669"/>
    <property type="project" value="UniProtKB-KW"/>
</dbReference>
<comment type="similarity">
    <text evidence="8">Belongs to the KAE1 / TsaD family.</text>
</comment>
<feature type="binding site" evidence="8">
    <location>
        <position position="214"/>
    </location>
    <ligand>
        <name>substrate</name>
    </ligand>
</feature>
<dbReference type="InterPro" id="IPR043129">
    <property type="entry name" value="ATPase_NBD"/>
</dbReference>
<feature type="binding site" evidence="8">
    <location>
        <position position="201"/>
    </location>
    <ligand>
        <name>substrate</name>
    </ligand>
</feature>
<comment type="function">
    <text evidence="8">Required for the formation of a threonylcarbamoyl group on adenosine at position 37 (t(6)A37) in tRNAs that read codons beginning with adenine. Is involved in the transfer of the threonylcarbamoyl moiety of threonylcarbamoyl-AMP (TC-AMP) to the N6 group of A37, together with TsaE and TsaB. TsaD likely plays a direct catalytic role in this reaction.</text>
</comment>
<evidence type="ECO:0000256" key="2">
    <source>
        <dbReference type="ARBA" id="ARBA00022679"/>
    </source>
</evidence>
<comment type="subcellular location">
    <subcellularLocation>
        <location evidence="8">Cytoplasm</location>
    </subcellularLocation>
</comment>
<keyword evidence="5 8" id="KW-0408">Iron</keyword>
<dbReference type="HAMAP" id="MF_01445">
    <property type="entry name" value="TsaD"/>
    <property type="match status" value="1"/>
</dbReference>
<comment type="catalytic activity">
    <reaction evidence="7 8">
        <text>L-threonylcarbamoyladenylate + adenosine(37) in tRNA = N(6)-L-threonylcarbamoyladenosine(37) in tRNA + AMP + H(+)</text>
        <dbReference type="Rhea" id="RHEA:37059"/>
        <dbReference type="Rhea" id="RHEA-COMP:10162"/>
        <dbReference type="Rhea" id="RHEA-COMP:10163"/>
        <dbReference type="ChEBI" id="CHEBI:15378"/>
        <dbReference type="ChEBI" id="CHEBI:73682"/>
        <dbReference type="ChEBI" id="CHEBI:74411"/>
        <dbReference type="ChEBI" id="CHEBI:74418"/>
        <dbReference type="ChEBI" id="CHEBI:456215"/>
        <dbReference type="EC" id="2.3.1.234"/>
    </reaction>
</comment>